<dbReference type="Gramene" id="Pp3c18_19440V3.2">
    <property type="protein sequence ID" value="Pp3c18_19440V3.2"/>
    <property type="gene ID" value="Pp3c18_19440"/>
</dbReference>
<dbReference type="Pfam" id="PF04101">
    <property type="entry name" value="Glyco_tran_28_C"/>
    <property type="match status" value="1"/>
</dbReference>
<dbReference type="HOGENOM" id="CLU_028367_3_1_1"/>
<dbReference type="KEGG" id="ppp:112295608"/>
<dbReference type="EnsemblPlants" id="Pp3c18_19440V3.2">
    <property type="protein sequence ID" value="Pp3c18_19440V3.2"/>
    <property type="gene ID" value="Pp3c18_19440"/>
</dbReference>
<feature type="compositionally biased region" description="Basic and acidic residues" evidence="6">
    <location>
        <begin position="127"/>
        <end position="141"/>
    </location>
</feature>
<dbReference type="Proteomes" id="UP000006727">
    <property type="component" value="Chromosome 18"/>
</dbReference>
<evidence type="ECO:0000313" key="9">
    <source>
        <dbReference type="EMBL" id="PNR35426.1"/>
    </source>
</evidence>
<accession>A9RX21</accession>
<feature type="domain" description="Glycosyl transferase family 28 C-terminal" evidence="7">
    <location>
        <begin position="391"/>
        <end position="490"/>
    </location>
</feature>
<dbReference type="OrthoDB" id="200404at2759"/>
<dbReference type="OMA" id="IHPYWIN"/>
<organism evidence="9">
    <name type="scientific">Physcomitrium patens</name>
    <name type="common">Spreading-leaved earth moss</name>
    <name type="synonym">Physcomitrella patens</name>
    <dbReference type="NCBI Taxonomy" id="3218"/>
    <lineage>
        <taxon>Eukaryota</taxon>
        <taxon>Viridiplantae</taxon>
        <taxon>Streptophyta</taxon>
        <taxon>Embryophyta</taxon>
        <taxon>Bryophyta</taxon>
        <taxon>Bryophytina</taxon>
        <taxon>Bryopsida</taxon>
        <taxon>Funariidae</taxon>
        <taxon>Funariales</taxon>
        <taxon>Funariaceae</taxon>
        <taxon>Physcomitrium</taxon>
    </lineage>
</organism>
<dbReference type="InterPro" id="IPR009695">
    <property type="entry name" value="Diacylglyc_glucosyltr_N"/>
</dbReference>
<dbReference type="PaxDb" id="3218-PP1S33_287V6.1"/>
<feature type="region of interest" description="Disordered" evidence="6">
    <location>
        <begin position="119"/>
        <end position="155"/>
    </location>
</feature>
<feature type="domain" description="Diacylglycerol glucosyltransferase N-terminal" evidence="8">
    <location>
        <begin position="171"/>
        <end position="339"/>
    </location>
</feature>
<evidence type="ECO:0000313" key="11">
    <source>
        <dbReference type="Proteomes" id="UP000006727"/>
    </source>
</evidence>
<sequence>MDCSVELAGLGESSVVRFSPKVVNASLSSSFSAAGNVSSRRCWDGIRANGVRDTQGVQGGVPALRQKRSRQEIGVFAAAKTVGDLQSTSKGLQNSFARHFNDLIRRHCERVPLGWASISQQPNGKLSEGDDGKGIELKGEEVGNEEAQPSGQSERKHKTVLILMSDTGGGHRASAEAIKSTFELEYGDEYKVFVIDLWKEHTPWPFNQVPRTYSFLVKHENLWRFTFHSTAPKLVHQSQMAATAPFVAREVAKGLAKYQPDVIVSVHPLMQHIPLRVLRARGLLDKIPFTTVITDLSTCHPTWFHKLVTACFCPTKEVADRALKAGLRQSQLRVHGLPIRPSFATFTRPKDELRKELDMDESLPAVLLVGGGEGMGPVEQTARALGQSLYDANTGKAVGQLVVVCGRNKRLVKKLEAMNWNIPVKINGFVTNMSEWMAASDCIITKAGPGTIAEAMIRGLPMLLFDFIAGQEVGNVSFVVENGAGTFCEEPKEISRIIADWFGFKADQLSKMAEQCKKLAQPDAVFKIVHDLDDMVNNKHRYLEHLNVRYRGLI</sequence>
<protein>
    <recommendedName>
        <fullName evidence="2">monogalactosyldiacylglycerol synthase</fullName>
        <ecNumber evidence="2">2.4.1.46</ecNumber>
    </recommendedName>
</protein>
<dbReference type="RefSeq" id="XP_024403181.1">
    <property type="nucleotide sequence ID" value="XM_024547413.2"/>
</dbReference>
<reference evidence="9 11" key="2">
    <citation type="journal article" date="2018" name="Plant J.">
        <title>The Physcomitrella patens chromosome-scale assembly reveals moss genome structure and evolution.</title>
        <authorList>
            <person name="Lang D."/>
            <person name="Ullrich K.K."/>
            <person name="Murat F."/>
            <person name="Fuchs J."/>
            <person name="Jenkins J."/>
            <person name="Haas F.B."/>
            <person name="Piednoel M."/>
            <person name="Gundlach H."/>
            <person name="Van Bel M."/>
            <person name="Meyberg R."/>
            <person name="Vives C."/>
            <person name="Morata J."/>
            <person name="Symeonidi A."/>
            <person name="Hiss M."/>
            <person name="Muchero W."/>
            <person name="Kamisugi Y."/>
            <person name="Saleh O."/>
            <person name="Blanc G."/>
            <person name="Decker E.L."/>
            <person name="van Gessel N."/>
            <person name="Grimwood J."/>
            <person name="Hayes R.D."/>
            <person name="Graham S.W."/>
            <person name="Gunter L.E."/>
            <person name="McDaniel S.F."/>
            <person name="Hoernstein S.N.W."/>
            <person name="Larsson A."/>
            <person name="Li F.W."/>
            <person name="Perroud P.F."/>
            <person name="Phillips J."/>
            <person name="Ranjan P."/>
            <person name="Rokshar D.S."/>
            <person name="Rothfels C.J."/>
            <person name="Schneider L."/>
            <person name="Shu S."/>
            <person name="Stevenson D.W."/>
            <person name="Thummler F."/>
            <person name="Tillich M."/>
            <person name="Villarreal Aguilar J.C."/>
            <person name="Widiez T."/>
            <person name="Wong G.K."/>
            <person name="Wymore A."/>
            <person name="Zhang Y."/>
            <person name="Zimmer A.D."/>
            <person name="Quatrano R.S."/>
            <person name="Mayer K.F.X."/>
            <person name="Goodstein D."/>
            <person name="Casacuberta J.M."/>
            <person name="Vandepoele K."/>
            <person name="Reski R."/>
            <person name="Cuming A.C."/>
            <person name="Tuskan G.A."/>
            <person name="Maumus F."/>
            <person name="Salse J."/>
            <person name="Schmutz J."/>
            <person name="Rensing S.A."/>
        </authorList>
    </citation>
    <scope>NUCLEOTIDE SEQUENCE [LARGE SCALE GENOMIC DNA]</scope>
    <source>
        <strain evidence="10 11">cv. Gransden 2004</strain>
    </source>
</reference>
<gene>
    <name evidence="10" type="primary">LOC112295608</name>
    <name evidence="9" type="ORF">PHYPA_023326</name>
</gene>
<dbReference type="FunCoup" id="A9RX21">
    <property type="interactions" value="596"/>
</dbReference>
<dbReference type="InterPro" id="IPR007235">
    <property type="entry name" value="Glyco_trans_28_C"/>
</dbReference>
<keyword evidence="3" id="KW-0328">Glycosyltransferase</keyword>
<reference evidence="10" key="3">
    <citation type="submission" date="2020-12" db="UniProtKB">
        <authorList>
            <consortium name="EnsemblPlants"/>
        </authorList>
    </citation>
    <scope>IDENTIFICATION</scope>
</reference>
<dbReference type="eggNOG" id="ENOG502QPXV">
    <property type="taxonomic scope" value="Eukaryota"/>
</dbReference>
<dbReference type="PANTHER" id="PTHR43025">
    <property type="entry name" value="MONOGALACTOSYLDIACYLGLYCEROL SYNTHASE"/>
    <property type="match status" value="1"/>
</dbReference>
<reference evidence="9 11" key="1">
    <citation type="journal article" date="2008" name="Science">
        <title>The Physcomitrella genome reveals evolutionary insights into the conquest of land by plants.</title>
        <authorList>
            <person name="Rensing S."/>
            <person name="Lang D."/>
            <person name="Zimmer A."/>
            <person name="Terry A."/>
            <person name="Salamov A."/>
            <person name="Shapiro H."/>
            <person name="Nishiyama T."/>
            <person name="Perroud P.-F."/>
            <person name="Lindquist E."/>
            <person name="Kamisugi Y."/>
            <person name="Tanahashi T."/>
            <person name="Sakakibara K."/>
            <person name="Fujita T."/>
            <person name="Oishi K."/>
            <person name="Shin-I T."/>
            <person name="Kuroki Y."/>
            <person name="Toyoda A."/>
            <person name="Suzuki Y."/>
            <person name="Hashimoto A."/>
            <person name="Yamaguchi K."/>
            <person name="Sugano A."/>
            <person name="Kohara Y."/>
            <person name="Fujiyama A."/>
            <person name="Anterola A."/>
            <person name="Aoki S."/>
            <person name="Ashton N."/>
            <person name="Barbazuk W.B."/>
            <person name="Barker E."/>
            <person name="Bennetzen J."/>
            <person name="Bezanilla M."/>
            <person name="Blankenship R."/>
            <person name="Cho S.H."/>
            <person name="Dutcher S."/>
            <person name="Estelle M."/>
            <person name="Fawcett J.A."/>
            <person name="Gundlach H."/>
            <person name="Hanada K."/>
            <person name="Heyl A."/>
            <person name="Hicks K.A."/>
            <person name="Hugh J."/>
            <person name="Lohr M."/>
            <person name="Mayer K."/>
            <person name="Melkozernov A."/>
            <person name="Murata T."/>
            <person name="Nelson D."/>
            <person name="Pils B."/>
            <person name="Prigge M."/>
            <person name="Reiss B."/>
            <person name="Renner T."/>
            <person name="Rombauts S."/>
            <person name="Rushton P."/>
            <person name="Sanderfoot A."/>
            <person name="Schween G."/>
            <person name="Shiu S.-H."/>
            <person name="Stueber K."/>
            <person name="Theodoulou F.L."/>
            <person name="Tu H."/>
            <person name="Van de Peer Y."/>
            <person name="Verrier P.J."/>
            <person name="Waters E."/>
            <person name="Wood A."/>
            <person name="Yang L."/>
            <person name="Cove D."/>
            <person name="Cuming A."/>
            <person name="Hasebe M."/>
            <person name="Lucas S."/>
            <person name="Mishler D.B."/>
            <person name="Reski R."/>
            <person name="Grigoriev I."/>
            <person name="Quatrano R.S."/>
            <person name="Boore J.L."/>
        </authorList>
    </citation>
    <scope>NUCLEOTIDE SEQUENCE [LARGE SCALE GENOMIC DNA]</scope>
    <source>
        <strain evidence="10 11">cv. Gransden 2004</strain>
    </source>
</reference>
<dbReference type="PANTHER" id="PTHR43025:SF3">
    <property type="entry name" value="MONOGALACTOSYLDIACYLGLYCEROL SYNTHASE 1, CHLOROPLASTIC"/>
    <property type="match status" value="1"/>
</dbReference>
<dbReference type="GO" id="GO:0031969">
    <property type="term" value="C:chloroplast membrane"/>
    <property type="evidence" value="ECO:0007669"/>
    <property type="project" value="UniProtKB-SubCell"/>
</dbReference>
<evidence type="ECO:0000256" key="3">
    <source>
        <dbReference type="ARBA" id="ARBA00022676"/>
    </source>
</evidence>
<dbReference type="Gene3D" id="3.40.50.2000">
    <property type="entry name" value="Glycogen Phosphorylase B"/>
    <property type="match status" value="1"/>
</dbReference>
<evidence type="ECO:0000256" key="6">
    <source>
        <dbReference type="SAM" id="MobiDB-lite"/>
    </source>
</evidence>
<evidence type="ECO:0000313" key="10">
    <source>
        <dbReference type="EnsemblPlants" id="Pp3c18_19440V3.1"/>
    </source>
</evidence>
<dbReference type="Gramene" id="Pp3c18_19440V3.1">
    <property type="protein sequence ID" value="Pp3c18_19440V3.1"/>
    <property type="gene ID" value="Pp3c18_19440"/>
</dbReference>
<dbReference type="AlphaFoldDB" id="A9RX21"/>
<dbReference type="GeneID" id="112295608"/>
<dbReference type="EMBL" id="ABEU02000018">
    <property type="protein sequence ID" value="PNR35426.1"/>
    <property type="molecule type" value="Genomic_DNA"/>
</dbReference>
<keyword evidence="11" id="KW-1185">Reference proteome</keyword>
<dbReference type="STRING" id="3218.A9RX21"/>
<dbReference type="EnsemblPlants" id="Pp3c18_19440V3.1">
    <property type="protein sequence ID" value="Pp3c18_19440V3.1"/>
    <property type="gene ID" value="Pp3c18_19440"/>
</dbReference>
<dbReference type="EC" id="2.4.1.46" evidence="2"/>
<comment type="similarity">
    <text evidence="1">Belongs to the glycosyltransferase 28 family.</text>
</comment>
<evidence type="ECO:0000256" key="1">
    <source>
        <dbReference type="ARBA" id="ARBA00006962"/>
    </source>
</evidence>
<keyword evidence="4" id="KW-0808">Transferase</keyword>
<name>A9RX21_PHYPA</name>
<dbReference type="CDD" id="cd17507">
    <property type="entry name" value="GT28_Beta-DGS-like"/>
    <property type="match status" value="1"/>
</dbReference>
<evidence type="ECO:0000256" key="4">
    <source>
        <dbReference type="ARBA" id="ARBA00022679"/>
    </source>
</evidence>
<dbReference type="Pfam" id="PF06925">
    <property type="entry name" value="MGDG_synth"/>
    <property type="match status" value="1"/>
</dbReference>
<dbReference type="GO" id="GO:0009247">
    <property type="term" value="P:glycolipid biosynthetic process"/>
    <property type="evidence" value="ECO:0007669"/>
    <property type="project" value="InterPro"/>
</dbReference>
<evidence type="ECO:0000256" key="2">
    <source>
        <dbReference type="ARBA" id="ARBA00012615"/>
    </source>
</evidence>
<comment type="subcellular location">
    <subcellularLocation>
        <location evidence="5">Plastid</location>
        <location evidence="5">Chloroplast membrane</location>
    </subcellularLocation>
</comment>
<dbReference type="GO" id="GO:0046509">
    <property type="term" value="F:1,2-diacylglycerol 3-beta-galactosyltransferase activity"/>
    <property type="evidence" value="ECO:0007669"/>
    <property type="project" value="UniProtKB-EC"/>
</dbReference>
<evidence type="ECO:0000256" key="5">
    <source>
        <dbReference type="ARBA" id="ARBA00046299"/>
    </source>
</evidence>
<evidence type="ECO:0000259" key="8">
    <source>
        <dbReference type="Pfam" id="PF06925"/>
    </source>
</evidence>
<dbReference type="SUPFAM" id="SSF53756">
    <property type="entry name" value="UDP-Glycosyltransferase/glycogen phosphorylase"/>
    <property type="match status" value="1"/>
</dbReference>
<dbReference type="InterPro" id="IPR050519">
    <property type="entry name" value="Glycosyltransf_28_UgtP"/>
</dbReference>
<evidence type="ECO:0000259" key="7">
    <source>
        <dbReference type="Pfam" id="PF04101"/>
    </source>
</evidence>
<proteinExistence type="inferred from homology"/>